<feature type="region of interest" description="Disordered" evidence="1">
    <location>
        <begin position="100"/>
        <end position="152"/>
    </location>
</feature>
<organism evidence="2 3">
    <name type="scientific">Ranatra chinensis</name>
    <dbReference type="NCBI Taxonomy" id="642074"/>
    <lineage>
        <taxon>Eukaryota</taxon>
        <taxon>Metazoa</taxon>
        <taxon>Ecdysozoa</taxon>
        <taxon>Arthropoda</taxon>
        <taxon>Hexapoda</taxon>
        <taxon>Insecta</taxon>
        <taxon>Pterygota</taxon>
        <taxon>Neoptera</taxon>
        <taxon>Paraneoptera</taxon>
        <taxon>Hemiptera</taxon>
        <taxon>Heteroptera</taxon>
        <taxon>Panheteroptera</taxon>
        <taxon>Nepomorpha</taxon>
        <taxon>Nepidae</taxon>
        <taxon>Ranatrinae</taxon>
        <taxon>Ranatra</taxon>
    </lineage>
</organism>
<name>A0ABD0YSL0_9HEMI</name>
<dbReference type="EMBL" id="JBFDAA010000003">
    <property type="protein sequence ID" value="KAL1138980.1"/>
    <property type="molecule type" value="Genomic_DNA"/>
</dbReference>
<protein>
    <submittedName>
        <fullName evidence="2">Uncharacterized protein</fullName>
    </submittedName>
</protein>
<comment type="caution">
    <text evidence="2">The sequence shown here is derived from an EMBL/GenBank/DDBJ whole genome shotgun (WGS) entry which is preliminary data.</text>
</comment>
<keyword evidence="3" id="KW-1185">Reference proteome</keyword>
<sequence>MSEGLQDIQSQKGGKLHLPFSVVSCVLFFWNMFRRKMASKCRNMFQKNKTQETTENGVAVMTHTPTVLFGNARLGHEKRGLWYYYLPQKKFVVFEMSTDSDSGTGVPSTGRRRSTFYVPLVEKTPPEPKKSSKETKKTSRTPQSSEDSARIRSPLLKVSARLLSSSAQALEAISAAKSEKRSPLALVRRSSSRKLTRSSSTVLAPREPKLSPKDDRPNRRGLDSKEDNLSQRSLHVPERLYAKEANRSFDLGRTRIYAKEDNGSCKSLAPPSREESLPLVVVEEAPPHVQEDILLRSAADTAQQRRHVKLEEDDAVHSGQFPLNFIPREEQQNSLLVEACRHPSHNSGMRCFNYLESLRVPQLETELAPRETEGGWQVDDQRTMKGSSHVIGFPDSVSPIGRTSSPMIGREIKEVPSRGQKHRLAIHSYIPFADSLEKNIITVV</sequence>
<reference evidence="2 3" key="1">
    <citation type="submission" date="2024-07" db="EMBL/GenBank/DDBJ databases">
        <title>Chromosome-level genome assembly of the water stick insect Ranatra chinensis (Heteroptera: Nepidae).</title>
        <authorList>
            <person name="Liu X."/>
        </authorList>
    </citation>
    <scope>NUCLEOTIDE SEQUENCE [LARGE SCALE GENOMIC DNA]</scope>
    <source>
        <strain evidence="2">Cailab_2021Rc</strain>
        <tissue evidence="2">Muscle</tissue>
    </source>
</reference>
<feature type="compositionally biased region" description="Basic and acidic residues" evidence="1">
    <location>
        <begin position="124"/>
        <end position="137"/>
    </location>
</feature>
<evidence type="ECO:0000313" key="2">
    <source>
        <dbReference type="EMBL" id="KAL1138980.1"/>
    </source>
</evidence>
<accession>A0ABD0YSL0</accession>
<dbReference type="Proteomes" id="UP001558652">
    <property type="component" value="Unassembled WGS sequence"/>
</dbReference>
<evidence type="ECO:0000256" key="1">
    <source>
        <dbReference type="SAM" id="MobiDB-lite"/>
    </source>
</evidence>
<gene>
    <name evidence="2" type="ORF">AAG570_009041</name>
</gene>
<proteinExistence type="predicted"/>
<evidence type="ECO:0000313" key="3">
    <source>
        <dbReference type="Proteomes" id="UP001558652"/>
    </source>
</evidence>
<dbReference type="AlphaFoldDB" id="A0ABD0YSL0"/>
<feature type="region of interest" description="Disordered" evidence="1">
    <location>
        <begin position="174"/>
        <end position="238"/>
    </location>
</feature>
<feature type="compositionally biased region" description="Basic and acidic residues" evidence="1">
    <location>
        <begin position="206"/>
        <end position="238"/>
    </location>
</feature>